<evidence type="ECO:0000256" key="1">
    <source>
        <dbReference type="ARBA" id="ARBA00023015"/>
    </source>
</evidence>
<dbReference type="InterPro" id="IPR036388">
    <property type="entry name" value="WH-like_DNA-bd_sf"/>
</dbReference>
<dbReference type="InterPro" id="IPR011663">
    <property type="entry name" value="UTRA"/>
</dbReference>
<protein>
    <submittedName>
        <fullName evidence="6">GntR family transcriptional regulator</fullName>
    </submittedName>
</protein>
<comment type="caution">
    <text evidence="6">The sequence shown here is derived from an EMBL/GenBank/DDBJ whole genome shotgun (WGS) entry which is preliminary data.</text>
</comment>
<dbReference type="RefSeq" id="WP_164312540.1">
    <property type="nucleotide sequence ID" value="NZ_JAAGLU010000003.1"/>
</dbReference>
<dbReference type="Pfam" id="PF00392">
    <property type="entry name" value="GntR"/>
    <property type="match status" value="1"/>
</dbReference>
<dbReference type="Pfam" id="PF07702">
    <property type="entry name" value="UTRA"/>
    <property type="match status" value="1"/>
</dbReference>
<dbReference type="InterPro" id="IPR000524">
    <property type="entry name" value="Tscrpt_reg_HTH_GntR"/>
</dbReference>
<dbReference type="AlphaFoldDB" id="A0A6B3BF50"/>
<dbReference type="SUPFAM" id="SSF64288">
    <property type="entry name" value="Chorismate lyase-like"/>
    <property type="match status" value="1"/>
</dbReference>
<evidence type="ECO:0000259" key="5">
    <source>
        <dbReference type="PROSITE" id="PS50949"/>
    </source>
</evidence>
<dbReference type="CDD" id="cd07377">
    <property type="entry name" value="WHTH_GntR"/>
    <property type="match status" value="1"/>
</dbReference>
<reference evidence="6" key="1">
    <citation type="submission" date="2020-01" db="EMBL/GenBank/DDBJ databases">
        <title>Insect and environment-associated Actinomycetes.</title>
        <authorList>
            <person name="Currrie C."/>
            <person name="Chevrette M."/>
            <person name="Carlson C."/>
            <person name="Stubbendieck R."/>
            <person name="Wendt-Pienkowski E."/>
        </authorList>
    </citation>
    <scope>NUCLEOTIDE SEQUENCE</scope>
    <source>
        <strain evidence="6">SID12501</strain>
    </source>
</reference>
<dbReference type="InterPro" id="IPR050679">
    <property type="entry name" value="Bact_HTH_transcr_reg"/>
</dbReference>
<dbReference type="GO" id="GO:0003700">
    <property type="term" value="F:DNA-binding transcription factor activity"/>
    <property type="evidence" value="ECO:0007669"/>
    <property type="project" value="InterPro"/>
</dbReference>
<keyword evidence="3" id="KW-0804">Transcription</keyword>
<sequence>MSTDRQPPPTQSITFDPAVPLHHQVYLHLRREIADGLWLDRTDFPGERELAERLGISVITSRTALDRLAGEGWIRRQRGRRPQVVHRPERAEARPGPSTLEATGPYRPYTYQVLLAETGTAPAEALTVFGLQPGGDLWQCVRLRSYDGSRHSVAHNVQQPVIGERHTGEQLDHEPMPKLLVGQGHTVARMRRRMGIAHAPAVVTEALGLTIADQMLVATITVHDPDDRVLEWVRIYLHPDYDTPEETMDLTTGNWSAAEPM</sequence>
<dbReference type="PANTHER" id="PTHR44846">
    <property type="entry name" value="MANNOSYL-D-GLYCERATE TRANSPORT/METABOLISM SYSTEM REPRESSOR MNGR-RELATED"/>
    <property type="match status" value="1"/>
</dbReference>
<keyword evidence="2" id="KW-0238">DNA-binding</keyword>
<dbReference type="PANTHER" id="PTHR44846:SF1">
    <property type="entry name" value="MANNOSYL-D-GLYCERATE TRANSPORT_METABOLISM SYSTEM REPRESSOR MNGR-RELATED"/>
    <property type="match status" value="1"/>
</dbReference>
<evidence type="ECO:0000313" key="6">
    <source>
        <dbReference type="EMBL" id="NEC85077.1"/>
    </source>
</evidence>
<dbReference type="SMART" id="SM00345">
    <property type="entry name" value="HTH_GNTR"/>
    <property type="match status" value="1"/>
</dbReference>
<dbReference type="PROSITE" id="PS50949">
    <property type="entry name" value="HTH_GNTR"/>
    <property type="match status" value="1"/>
</dbReference>
<accession>A0A6B3BF50</accession>
<organism evidence="6">
    <name type="scientific">Streptomyces sp. SID12501</name>
    <dbReference type="NCBI Taxonomy" id="2706042"/>
    <lineage>
        <taxon>Bacteria</taxon>
        <taxon>Bacillati</taxon>
        <taxon>Actinomycetota</taxon>
        <taxon>Actinomycetes</taxon>
        <taxon>Kitasatosporales</taxon>
        <taxon>Streptomycetaceae</taxon>
        <taxon>Streptomyces</taxon>
    </lineage>
</organism>
<dbReference type="Gene3D" id="3.40.1410.10">
    <property type="entry name" value="Chorismate lyase-like"/>
    <property type="match status" value="1"/>
</dbReference>
<evidence type="ECO:0000256" key="2">
    <source>
        <dbReference type="ARBA" id="ARBA00023125"/>
    </source>
</evidence>
<feature type="domain" description="HTH gntR-type" evidence="5">
    <location>
        <begin position="19"/>
        <end position="88"/>
    </location>
</feature>
<dbReference type="GO" id="GO:0045892">
    <property type="term" value="P:negative regulation of DNA-templated transcription"/>
    <property type="evidence" value="ECO:0007669"/>
    <property type="project" value="TreeGrafter"/>
</dbReference>
<dbReference type="InterPro" id="IPR028978">
    <property type="entry name" value="Chorismate_lyase_/UTRA_dom_sf"/>
</dbReference>
<evidence type="ECO:0000256" key="3">
    <source>
        <dbReference type="ARBA" id="ARBA00023163"/>
    </source>
</evidence>
<dbReference type="EMBL" id="JAAGLU010000003">
    <property type="protein sequence ID" value="NEC85077.1"/>
    <property type="molecule type" value="Genomic_DNA"/>
</dbReference>
<dbReference type="InterPro" id="IPR036390">
    <property type="entry name" value="WH_DNA-bd_sf"/>
</dbReference>
<keyword evidence="1" id="KW-0805">Transcription regulation</keyword>
<dbReference type="GO" id="GO:0003677">
    <property type="term" value="F:DNA binding"/>
    <property type="evidence" value="ECO:0007669"/>
    <property type="project" value="UniProtKB-KW"/>
</dbReference>
<dbReference type="Gene3D" id="1.10.10.10">
    <property type="entry name" value="Winged helix-like DNA-binding domain superfamily/Winged helix DNA-binding domain"/>
    <property type="match status" value="1"/>
</dbReference>
<proteinExistence type="predicted"/>
<evidence type="ECO:0000256" key="4">
    <source>
        <dbReference type="SAM" id="MobiDB-lite"/>
    </source>
</evidence>
<gene>
    <name evidence="6" type="ORF">G3I71_04205</name>
</gene>
<dbReference type="SUPFAM" id="SSF46785">
    <property type="entry name" value="Winged helix' DNA-binding domain"/>
    <property type="match status" value="1"/>
</dbReference>
<feature type="region of interest" description="Disordered" evidence="4">
    <location>
        <begin position="79"/>
        <end position="103"/>
    </location>
</feature>
<dbReference type="SMART" id="SM00866">
    <property type="entry name" value="UTRA"/>
    <property type="match status" value="1"/>
</dbReference>
<name>A0A6B3BF50_9ACTN</name>